<evidence type="ECO:0000256" key="9">
    <source>
        <dbReference type="ARBA" id="ARBA00022989"/>
    </source>
</evidence>
<dbReference type="InterPro" id="IPR006036">
    <property type="entry name" value="K_uptake_TrkA"/>
</dbReference>
<feature type="transmembrane region" description="Helical" evidence="12">
    <location>
        <begin position="328"/>
        <end position="353"/>
    </location>
</feature>
<feature type="transmembrane region" description="Helical" evidence="12">
    <location>
        <begin position="294"/>
        <end position="316"/>
    </location>
</feature>
<dbReference type="PROSITE" id="PS51201">
    <property type="entry name" value="RCK_N"/>
    <property type="match status" value="1"/>
</dbReference>
<gene>
    <name evidence="14" type="ORF">SAMN05216258_107348</name>
</gene>
<feature type="transmembrane region" description="Helical" evidence="12">
    <location>
        <begin position="90"/>
        <end position="109"/>
    </location>
</feature>
<keyword evidence="7 12" id="KW-0812">Transmembrane</keyword>
<dbReference type="Proteomes" id="UP000199377">
    <property type="component" value="Unassembled WGS sequence"/>
</dbReference>
<feature type="transmembrane region" description="Helical" evidence="12">
    <location>
        <begin position="115"/>
        <end position="135"/>
    </location>
</feature>
<keyword evidence="15" id="KW-1185">Reference proteome</keyword>
<feature type="transmembrane region" description="Helical" evidence="12">
    <location>
        <begin position="12"/>
        <end position="28"/>
    </location>
</feature>
<dbReference type="STRING" id="1114924.SAMN05216258_107348"/>
<accession>A0A1I3J3S8</accession>
<dbReference type="Gene3D" id="3.40.50.720">
    <property type="entry name" value="NAD(P)-binding Rossmann-like Domain"/>
    <property type="match status" value="1"/>
</dbReference>
<dbReference type="GO" id="GO:0015079">
    <property type="term" value="F:potassium ion transmembrane transporter activity"/>
    <property type="evidence" value="ECO:0007669"/>
    <property type="project" value="InterPro"/>
</dbReference>
<name>A0A1I3J3S8_9RHOB</name>
<keyword evidence="6" id="KW-0633">Potassium transport</keyword>
<organism evidence="14 15">
    <name type="scientific">Albimonas pacifica</name>
    <dbReference type="NCBI Taxonomy" id="1114924"/>
    <lineage>
        <taxon>Bacteria</taxon>
        <taxon>Pseudomonadati</taxon>
        <taxon>Pseudomonadota</taxon>
        <taxon>Alphaproteobacteria</taxon>
        <taxon>Rhodobacterales</taxon>
        <taxon>Paracoccaceae</taxon>
        <taxon>Albimonas</taxon>
    </lineage>
</organism>
<evidence type="ECO:0000256" key="1">
    <source>
        <dbReference type="ARBA" id="ARBA00004127"/>
    </source>
</evidence>
<dbReference type="Pfam" id="PF00999">
    <property type="entry name" value="Na_H_Exchanger"/>
    <property type="match status" value="1"/>
</dbReference>
<keyword evidence="4" id="KW-0050">Antiport</keyword>
<dbReference type="Pfam" id="PF02254">
    <property type="entry name" value="TrkA_N"/>
    <property type="match status" value="1"/>
</dbReference>
<dbReference type="GO" id="GO:0012505">
    <property type="term" value="C:endomembrane system"/>
    <property type="evidence" value="ECO:0007669"/>
    <property type="project" value="UniProtKB-SubCell"/>
</dbReference>
<protein>
    <submittedName>
        <fullName evidence="14">Kef-type potassium/proton antiporter, CPA2 family</fullName>
    </submittedName>
</protein>
<dbReference type="GO" id="GO:1902600">
    <property type="term" value="P:proton transmembrane transport"/>
    <property type="evidence" value="ECO:0007669"/>
    <property type="project" value="InterPro"/>
</dbReference>
<feature type="transmembrane region" description="Helical" evidence="12">
    <location>
        <begin position="59"/>
        <end position="78"/>
    </location>
</feature>
<dbReference type="InterPro" id="IPR006153">
    <property type="entry name" value="Cation/H_exchanger_TM"/>
</dbReference>
<evidence type="ECO:0000256" key="10">
    <source>
        <dbReference type="ARBA" id="ARBA00023065"/>
    </source>
</evidence>
<dbReference type="NCBIfam" id="TIGR00932">
    <property type="entry name" value="2a37"/>
    <property type="match status" value="1"/>
</dbReference>
<dbReference type="PRINTS" id="PR00335">
    <property type="entry name" value="KUPTAKETRKA"/>
</dbReference>
<reference evidence="14 15" key="1">
    <citation type="submission" date="2016-10" db="EMBL/GenBank/DDBJ databases">
        <authorList>
            <person name="de Groot N.N."/>
        </authorList>
    </citation>
    <scope>NUCLEOTIDE SEQUENCE [LARGE SCALE GENOMIC DNA]</scope>
    <source>
        <strain evidence="14 15">CGMCC 1.11030</strain>
    </source>
</reference>
<evidence type="ECO:0000256" key="7">
    <source>
        <dbReference type="ARBA" id="ARBA00022692"/>
    </source>
</evidence>
<dbReference type="AlphaFoldDB" id="A0A1I3J3S8"/>
<evidence type="ECO:0000256" key="3">
    <source>
        <dbReference type="ARBA" id="ARBA00022448"/>
    </source>
</evidence>
<keyword evidence="10" id="KW-0406">Ion transport</keyword>
<evidence type="ECO:0000313" key="15">
    <source>
        <dbReference type="Proteomes" id="UP000199377"/>
    </source>
</evidence>
<dbReference type="InterPro" id="IPR036291">
    <property type="entry name" value="NAD(P)-bd_dom_sf"/>
</dbReference>
<dbReference type="SUPFAM" id="SSF51735">
    <property type="entry name" value="NAD(P)-binding Rossmann-fold domains"/>
    <property type="match status" value="1"/>
</dbReference>
<feature type="transmembrane region" description="Helical" evidence="12">
    <location>
        <begin position="359"/>
        <end position="377"/>
    </location>
</feature>
<dbReference type="InterPro" id="IPR038770">
    <property type="entry name" value="Na+/solute_symporter_sf"/>
</dbReference>
<keyword evidence="9 12" id="KW-1133">Transmembrane helix</keyword>
<evidence type="ECO:0000256" key="8">
    <source>
        <dbReference type="ARBA" id="ARBA00022958"/>
    </source>
</evidence>
<feature type="transmembrane region" description="Helical" evidence="12">
    <location>
        <begin position="156"/>
        <end position="177"/>
    </location>
</feature>
<feature type="transmembrane region" description="Helical" evidence="12">
    <location>
        <begin position="217"/>
        <end position="235"/>
    </location>
</feature>
<feature type="domain" description="RCK N-terminal" evidence="13">
    <location>
        <begin position="402"/>
        <end position="519"/>
    </location>
</feature>
<evidence type="ECO:0000256" key="12">
    <source>
        <dbReference type="SAM" id="Phobius"/>
    </source>
</evidence>
<evidence type="ECO:0000256" key="6">
    <source>
        <dbReference type="ARBA" id="ARBA00022538"/>
    </source>
</evidence>
<dbReference type="InterPro" id="IPR003148">
    <property type="entry name" value="RCK_N"/>
</dbReference>
<evidence type="ECO:0000259" key="13">
    <source>
        <dbReference type="PROSITE" id="PS51201"/>
    </source>
</evidence>
<feature type="transmembrane region" description="Helical" evidence="12">
    <location>
        <begin position="271"/>
        <end position="288"/>
    </location>
</feature>
<dbReference type="RefSeq" id="WP_177236308.1">
    <property type="nucleotide sequence ID" value="NZ_FOQH01000007.1"/>
</dbReference>
<dbReference type="Gene3D" id="1.20.1530.20">
    <property type="match status" value="1"/>
</dbReference>
<evidence type="ECO:0000256" key="2">
    <source>
        <dbReference type="ARBA" id="ARBA00005551"/>
    </source>
</evidence>
<feature type="transmembrane region" description="Helical" evidence="12">
    <location>
        <begin position="183"/>
        <end position="205"/>
    </location>
</feature>
<dbReference type="InterPro" id="IPR004771">
    <property type="entry name" value="K/H_exchanger"/>
</dbReference>
<dbReference type="EMBL" id="FOQH01000007">
    <property type="protein sequence ID" value="SFI54829.1"/>
    <property type="molecule type" value="Genomic_DNA"/>
</dbReference>
<comment type="similarity">
    <text evidence="2">Belongs to the monovalent cation:proton antiporter 2 (CPA2) transporter (TC 2.A.37) family.</text>
</comment>
<keyword evidence="11 12" id="KW-0472">Membrane</keyword>
<evidence type="ECO:0000256" key="5">
    <source>
        <dbReference type="ARBA" id="ARBA00022475"/>
    </source>
</evidence>
<feature type="transmembrane region" description="Helical" evidence="12">
    <location>
        <begin position="35"/>
        <end position="53"/>
    </location>
</feature>
<evidence type="ECO:0000313" key="14">
    <source>
        <dbReference type="EMBL" id="SFI54829.1"/>
    </source>
</evidence>
<dbReference type="FunFam" id="3.40.50.720:FF:000036">
    <property type="entry name" value="Glutathione-regulated potassium-efflux system protein KefB"/>
    <property type="match status" value="1"/>
</dbReference>
<sequence>MATEADPAFLETATVFLGAAVMAVPIFKRAGLGSVIGYLAAGALIGPYGLALVADVQTVVGFAEFGVVLLLFVIGLELRLSRLWRMRYEIFGLGLAQVLLTGALLFPVLRMAGFGWKPALVIGSALALSSTAFAVQLLRERGDLSRPYGDRAFSILLFQDLAIVPLLAMIAILAPYARGDGLVLENVAIALGAVAALVLVVRYGMGPLLTVIARSKADEVFTAAALLVVIGSALAMHAVGLSMAMGAFIAGVLMADTEFRHQLETDIEPFRGLLLGLFFMGFGMSVDWGLVAQAWWVVLGGAFGLFAVKGLALYGLSRIARSDHFDAVRIAATLGQGGEFAFVMFAAAASNLLIGREEASILSAIVTLSMVLTPFALKLADRQRPKEEDGEADPHALEEAPNTRILVAGFGRVGQVVARVMRMRGYDVTVIDNSTRLIRMGASMGATVYYGDARRLDVLKMAGAAEADMIFLCIDDRDGAKAAVEKIRHAFPEAIILADTYDRFSEVELREAGAHEVVRETFESAVELARRGLHRMGDGDVAADLIEEFRRRDAELARLQTQYGIQEGLQKLREKYTLDQPG</sequence>
<dbReference type="GO" id="GO:0005886">
    <property type="term" value="C:plasma membrane"/>
    <property type="evidence" value="ECO:0007669"/>
    <property type="project" value="InterPro"/>
</dbReference>
<comment type="subcellular location">
    <subcellularLocation>
        <location evidence="1">Endomembrane system</location>
        <topology evidence="1">Multi-pass membrane protein</topology>
    </subcellularLocation>
</comment>
<dbReference type="PANTHER" id="PTHR46157:SF8">
    <property type="entry name" value="GLUTATHIONE-REGULATED POTASSIUM-EFFLUX SYSTEM PROTEIN"/>
    <property type="match status" value="1"/>
</dbReference>
<evidence type="ECO:0000256" key="4">
    <source>
        <dbReference type="ARBA" id="ARBA00022449"/>
    </source>
</evidence>
<keyword evidence="8" id="KW-0630">Potassium</keyword>
<dbReference type="GO" id="GO:0015297">
    <property type="term" value="F:antiporter activity"/>
    <property type="evidence" value="ECO:0007669"/>
    <property type="project" value="UniProtKB-KW"/>
</dbReference>
<proteinExistence type="inferred from homology"/>
<evidence type="ECO:0000256" key="11">
    <source>
        <dbReference type="ARBA" id="ARBA00023136"/>
    </source>
</evidence>
<keyword evidence="3" id="KW-0813">Transport</keyword>
<dbReference type="PANTHER" id="PTHR46157">
    <property type="entry name" value="K(+) EFFLUX ANTIPORTER 3, CHLOROPLASTIC"/>
    <property type="match status" value="1"/>
</dbReference>
<keyword evidence="5" id="KW-1003">Cell membrane</keyword>